<protein>
    <recommendedName>
        <fullName evidence="4">Photosystem I assembly protein Ycf4</fullName>
    </recommendedName>
</protein>
<organism evidence="2 3">
    <name type="scientific">Dendrobium chrysotoxum</name>
    <name type="common">Orchid</name>
    <dbReference type="NCBI Taxonomy" id="161865"/>
    <lineage>
        <taxon>Eukaryota</taxon>
        <taxon>Viridiplantae</taxon>
        <taxon>Streptophyta</taxon>
        <taxon>Embryophyta</taxon>
        <taxon>Tracheophyta</taxon>
        <taxon>Spermatophyta</taxon>
        <taxon>Magnoliopsida</taxon>
        <taxon>Liliopsida</taxon>
        <taxon>Asparagales</taxon>
        <taxon>Orchidaceae</taxon>
        <taxon>Epidendroideae</taxon>
        <taxon>Malaxideae</taxon>
        <taxon>Dendrobiinae</taxon>
        <taxon>Dendrobium</taxon>
    </lineage>
</organism>
<evidence type="ECO:0000313" key="3">
    <source>
        <dbReference type="Proteomes" id="UP000775213"/>
    </source>
</evidence>
<sequence>MSIIIGLIVFFRDCGAVLSIEYLSWIDPNGWIFALEIHQRAGLVVSSSCRNIRIYWKNEES</sequence>
<keyword evidence="1" id="KW-0732">Signal</keyword>
<evidence type="ECO:0008006" key="4">
    <source>
        <dbReference type="Google" id="ProtNLM"/>
    </source>
</evidence>
<keyword evidence="3" id="KW-1185">Reference proteome</keyword>
<evidence type="ECO:0000313" key="2">
    <source>
        <dbReference type="EMBL" id="KAH0458225.1"/>
    </source>
</evidence>
<feature type="chain" id="PRO_5043529561" description="Photosystem I assembly protein Ycf4" evidence="1">
    <location>
        <begin position="20"/>
        <end position="61"/>
    </location>
</feature>
<gene>
    <name evidence="2" type="ORF">IEQ34_013540</name>
</gene>
<evidence type="ECO:0000256" key="1">
    <source>
        <dbReference type="SAM" id="SignalP"/>
    </source>
</evidence>
<feature type="signal peptide" evidence="1">
    <location>
        <begin position="1"/>
        <end position="19"/>
    </location>
</feature>
<reference evidence="2 3" key="1">
    <citation type="journal article" date="2021" name="Hortic Res">
        <title>Chromosome-scale assembly of the Dendrobium chrysotoxum genome enhances the understanding of orchid evolution.</title>
        <authorList>
            <person name="Zhang Y."/>
            <person name="Zhang G.Q."/>
            <person name="Zhang D."/>
            <person name="Liu X.D."/>
            <person name="Xu X.Y."/>
            <person name="Sun W.H."/>
            <person name="Yu X."/>
            <person name="Zhu X."/>
            <person name="Wang Z.W."/>
            <person name="Zhao X."/>
            <person name="Zhong W.Y."/>
            <person name="Chen H."/>
            <person name="Yin W.L."/>
            <person name="Huang T."/>
            <person name="Niu S.C."/>
            <person name="Liu Z.J."/>
        </authorList>
    </citation>
    <scope>NUCLEOTIDE SEQUENCE [LARGE SCALE GENOMIC DNA]</scope>
    <source>
        <strain evidence="2">Lindl</strain>
    </source>
</reference>
<proteinExistence type="predicted"/>
<name>A0AAV7GSL1_DENCH</name>
<accession>A0AAV7GSL1</accession>
<dbReference type="EMBL" id="JAGFBR010000012">
    <property type="protein sequence ID" value="KAH0458225.1"/>
    <property type="molecule type" value="Genomic_DNA"/>
</dbReference>
<dbReference type="Proteomes" id="UP000775213">
    <property type="component" value="Unassembled WGS sequence"/>
</dbReference>
<comment type="caution">
    <text evidence="2">The sequence shown here is derived from an EMBL/GenBank/DDBJ whole genome shotgun (WGS) entry which is preliminary data.</text>
</comment>
<dbReference type="AlphaFoldDB" id="A0AAV7GSL1"/>